<organism evidence="7 8">
    <name type="scientific">Triplophysa tibetana</name>
    <dbReference type="NCBI Taxonomy" id="1572043"/>
    <lineage>
        <taxon>Eukaryota</taxon>
        <taxon>Metazoa</taxon>
        <taxon>Chordata</taxon>
        <taxon>Craniata</taxon>
        <taxon>Vertebrata</taxon>
        <taxon>Euteleostomi</taxon>
        <taxon>Actinopterygii</taxon>
        <taxon>Neopterygii</taxon>
        <taxon>Teleostei</taxon>
        <taxon>Ostariophysi</taxon>
        <taxon>Cypriniformes</taxon>
        <taxon>Nemacheilidae</taxon>
        <taxon>Triplophysa</taxon>
    </lineage>
</organism>
<dbReference type="PANTHER" id="PTHR15284:SF0">
    <property type="entry name" value="GH23983P"/>
    <property type="match status" value="1"/>
</dbReference>
<name>A0A5A9N3S1_9TELE</name>
<dbReference type="Proteomes" id="UP000324632">
    <property type="component" value="Chromosome 23"/>
</dbReference>
<evidence type="ECO:0000313" key="8">
    <source>
        <dbReference type="Proteomes" id="UP000324632"/>
    </source>
</evidence>
<dbReference type="InterPro" id="IPR046347">
    <property type="entry name" value="bZIP_sf"/>
</dbReference>
<dbReference type="GO" id="GO:0003677">
    <property type="term" value="F:DNA binding"/>
    <property type="evidence" value="ECO:0007669"/>
    <property type="project" value="UniProtKB-KW"/>
</dbReference>
<keyword evidence="4" id="KW-0804">Transcription</keyword>
<evidence type="ECO:0000256" key="2">
    <source>
        <dbReference type="ARBA" id="ARBA00023015"/>
    </source>
</evidence>
<dbReference type="PROSITE" id="PS00036">
    <property type="entry name" value="BZIP_BASIC"/>
    <property type="match status" value="1"/>
</dbReference>
<sequence>MRPKANSLPVNMSTGTCYTTLGESGCIEDLQNARQSYLPVLRANVGTRRKREFTPDAQKDCNYWLKRNRNNEAAKRSRQRKRLEEYLLETRAFELQRENEQLKIALSLVNHQSTTLNNRTNVGFKYPMGMSNDSCSLSFHVPRTLIPLHGRLQCQFSDPCGPVCARTNPNNSVYDVVSYSGPENAVNTTKLSSIHLLDCHPPQRYNDGANACTRAVYPSNRSFTYENDAFEMSHYNNPVVSLSRIDNCYRDKTSSETTLDCRRQPGLNGAIHEVSVETDASGDTFQLKTGAKSVLLPHKLRYKVNKARFVTKHLS</sequence>
<keyword evidence="5" id="KW-0539">Nucleus</keyword>
<evidence type="ECO:0000256" key="3">
    <source>
        <dbReference type="ARBA" id="ARBA00023125"/>
    </source>
</evidence>
<evidence type="ECO:0000256" key="1">
    <source>
        <dbReference type="ARBA" id="ARBA00006079"/>
    </source>
</evidence>
<dbReference type="SUPFAM" id="SSF57959">
    <property type="entry name" value="Leucine zipper domain"/>
    <property type="match status" value="1"/>
</dbReference>
<dbReference type="GO" id="GO:0005634">
    <property type="term" value="C:nucleus"/>
    <property type="evidence" value="ECO:0007669"/>
    <property type="project" value="TreeGrafter"/>
</dbReference>
<dbReference type="InterPro" id="IPR004827">
    <property type="entry name" value="bZIP"/>
</dbReference>
<proteinExistence type="inferred from homology"/>
<gene>
    <name evidence="7" type="ORF">E1301_Tti000672</name>
</gene>
<dbReference type="InterPro" id="IPR047229">
    <property type="entry name" value="NFIL3-like"/>
</dbReference>
<dbReference type="GO" id="GO:0003700">
    <property type="term" value="F:DNA-binding transcription factor activity"/>
    <property type="evidence" value="ECO:0007669"/>
    <property type="project" value="InterPro"/>
</dbReference>
<protein>
    <recommendedName>
        <fullName evidence="6">BZIP domain-containing protein</fullName>
    </recommendedName>
</protein>
<dbReference type="PANTHER" id="PTHR15284">
    <property type="entry name" value="NUCLEAR FACTOR INTERLEUKIN-3-REGULATED PROTEIN"/>
    <property type="match status" value="1"/>
</dbReference>
<dbReference type="EMBL" id="SOYY01000023">
    <property type="protein sequence ID" value="KAA0703681.1"/>
    <property type="molecule type" value="Genomic_DNA"/>
</dbReference>
<dbReference type="Gene3D" id="1.20.5.170">
    <property type="match status" value="1"/>
</dbReference>
<keyword evidence="3" id="KW-0238">DNA-binding</keyword>
<evidence type="ECO:0000256" key="4">
    <source>
        <dbReference type="ARBA" id="ARBA00023163"/>
    </source>
</evidence>
<accession>A0A5A9N3S1</accession>
<comment type="similarity">
    <text evidence="1">Belongs to the bZIP family. NFIL3 subfamily.</text>
</comment>
<dbReference type="AlphaFoldDB" id="A0A5A9N3S1"/>
<dbReference type="FunFam" id="1.20.5.170:FF:000025">
    <property type="entry name" value="nuclear factor interleukin-3-regulated protein-like"/>
    <property type="match status" value="1"/>
</dbReference>
<keyword evidence="2" id="KW-0805">Transcription regulation</keyword>
<dbReference type="Pfam" id="PF07716">
    <property type="entry name" value="bZIP_2"/>
    <property type="match status" value="1"/>
</dbReference>
<dbReference type="PROSITE" id="PS50217">
    <property type="entry name" value="BZIP"/>
    <property type="match status" value="1"/>
</dbReference>
<dbReference type="SMART" id="SM00338">
    <property type="entry name" value="BRLZ"/>
    <property type="match status" value="1"/>
</dbReference>
<comment type="caution">
    <text evidence="7">The sequence shown here is derived from an EMBL/GenBank/DDBJ whole genome shotgun (WGS) entry which is preliminary data.</text>
</comment>
<evidence type="ECO:0000259" key="6">
    <source>
        <dbReference type="PROSITE" id="PS50217"/>
    </source>
</evidence>
<dbReference type="GO" id="GO:0007623">
    <property type="term" value="P:circadian rhythm"/>
    <property type="evidence" value="ECO:0007669"/>
    <property type="project" value="TreeGrafter"/>
</dbReference>
<evidence type="ECO:0000256" key="5">
    <source>
        <dbReference type="ARBA" id="ARBA00023242"/>
    </source>
</evidence>
<evidence type="ECO:0000313" key="7">
    <source>
        <dbReference type="EMBL" id="KAA0703681.1"/>
    </source>
</evidence>
<keyword evidence="8" id="KW-1185">Reference proteome</keyword>
<feature type="domain" description="BZIP" evidence="6">
    <location>
        <begin position="66"/>
        <end position="118"/>
    </location>
</feature>
<reference evidence="7 8" key="1">
    <citation type="journal article" date="2019" name="Mol. Ecol. Resour.">
        <title>Chromosome-level genome assembly of Triplophysa tibetana, a fish adapted to the harsh high-altitude environment of the Tibetan Plateau.</title>
        <authorList>
            <person name="Yang X."/>
            <person name="Liu H."/>
            <person name="Ma Z."/>
            <person name="Zou Y."/>
            <person name="Zou M."/>
            <person name="Mao Y."/>
            <person name="Li X."/>
            <person name="Wang H."/>
            <person name="Chen T."/>
            <person name="Wang W."/>
            <person name="Yang R."/>
        </authorList>
    </citation>
    <scope>NUCLEOTIDE SEQUENCE [LARGE SCALE GENOMIC DNA]</scope>
    <source>
        <strain evidence="7">TTIB1903HZAU</strain>
        <tissue evidence="7">Muscle</tissue>
    </source>
</reference>